<protein>
    <submittedName>
        <fullName evidence="1">Uncharacterized protein</fullName>
    </submittedName>
</protein>
<comment type="caution">
    <text evidence="1">The sequence shown here is derived from an EMBL/GenBank/DDBJ whole genome shotgun (WGS) entry which is preliminary data.</text>
</comment>
<gene>
    <name evidence="1" type="ORF">PO127_13110</name>
</gene>
<name>A0AAP3SHC0_BACT4</name>
<reference evidence="1" key="1">
    <citation type="submission" date="2022-10" db="EMBL/GenBank/DDBJ databases">
        <title>Human gut microbiome strain richness.</title>
        <authorList>
            <person name="Chen-Liaw A."/>
        </authorList>
    </citation>
    <scope>NUCLEOTIDE SEQUENCE</scope>
    <source>
        <strain evidence="1">1001283st1_A3_1001283B150304_161114</strain>
    </source>
</reference>
<dbReference type="EMBL" id="JAQNVG010000019">
    <property type="protein sequence ID" value="MDC2236681.1"/>
    <property type="molecule type" value="Genomic_DNA"/>
</dbReference>
<sequence length="81" mass="9119">MSKLTREEALQIAAMYGLTTEIKYAIGCGQSPEQALRDWDIIKEDEIEIISGSEDEIPPVATNPDVKDGDDVEIIYREDIY</sequence>
<accession>A0AAP3SHC0</accession>
<dbReference type="Proteomes" id="UP001217776">
    <property type="component" value="Unassembled WGS sequence"/>
</dbReference>
<evidence type="ECO:0000313" key="1">
    <source>
        <dbReference type="EMBL" id="MDC2236681.1"/>
    </source>
</evidence>
<evidence type="ECO:0000313" key="2">
    <source>
        <dbReference type="Proteomes" id="UP001217776"/>
    </source>
</evidence>
<organism evidence="1 2">
    <name type="scientific">Bacteroides thetaiotaomicron</name>
    <dbReference type="NCBI Taxonomy" id="818"/>
    <lineage>
        <taxon>Bacteria</taxon>
        <taxon>Pseudomonadati</taxon>
        <taxon>Bacteroidota</taxon>
        <taxon>Bacteroidia</taxon>
        <taxon>Bacteroidales</taxon>
        <taxon>Bacteroidaceae</taxon>
        <taxon>Bacteroides</taxon>
    </lineage>
</organism>
<proteinExistence type="predicted"/>
<dbReference type="RefSeq" id="WP_195601182.1">
    <property type="nucleotide sequence ID" value="NZ_JADNKL010000035.1"/>
</dbReference>
<dbReference type="AlphaFoldDB" id="A0AAP3SHC0"/>